<keyword evidence="3 7" id="KW-0378">Hydrolase</keyword>
<keyword evidence="2 7" id="KW-0479">Metal-binding</keyword>
<dbReference type="AlphaFoldDB" id="A0A0L0DJM2"/>
<accession>A0A0L0DJM2</accession>
<dbReference type="InterPro" id="IPR050819">
    <property type="entry name" value="Tripeptidyl-peptidase_I"/>
</dbReference>
<organism evidence="10 11">
    <name type="scientific">Thecamonas trahens ATCC 50062</name>
    <dbReference type="NCBI Taxonomy" id="461836"/>
    <lineage>
        <taxon>Eukaryota</taxon>
        <taxon>Apusozoa</taxon>
        <taxon>Apusomonadida</taxon>
        <taxon>Apusomonadidae</taxon>
        <taxon>Thecamonas</taxon>
    </lineage>
</organism>
<dbReference type="Pfam" id="PF00082">
    <property type="entry name" value="Peptidase_S8"/>
    <property type="match status" value="1"/>
</dbReference>
<feature type="signal peptide" evidence="8">
    <location>
        <begin position="1"/>
        <end position="18"/>
    </location>
</feature>
<dbReference type="Proteomes" id="UP000054408">
    <property type="component" value="Unassembled WGS sequence"/>
</dbReference>
<keyword evidence="11" id="KW-1185">Reference proteome</keyword>
<feature type="binding site" evidence="7">
    <location>
        <position position="481"/>
    </location>
    <ligand>
        <name>Ca(2+)</name>
        <dbReference type="ChEBI" id="CHEBI:29108"/>
    </ligand>
</feature>
<feature type="active site" description="Charge relay system" evidence="7">
    <location>
        <position position="242"/>
    </location>
</feature>
<protein>
    <submittedName>
        <fullName evidence="10">Family S53 protease</fullName>
    </submittedName>
</protein>
<feature type="active site" description="Charge relay system" evidence="7">
    <location>
        <position position="238"/>
    </location>
</feature>
<dbReference type="GO" id="GO:0046872">
    <property type="term" value="F:metal ion binding"/>
    <property type="evidence" value="ECO:0007669"/>
    <property type="project" value="UniProtKB-UniRule"/>
</dbReference>
<feature type="binding site" evidence="7">
    <location>
        <position position="503"/>
    </location>
    <ligand>
        <name>Ca(2+)</name>
        <dbReference type="ChEBI" id="CHEBI:29108"/>
    </ligand>
</feature>
<dbReference type="GO" id="GO:0004252">
    <property type="term" value="F:serine-type endopeptidase activity"/>
    <property type="evidence" value="ECO:0007669"/>
    <property type="project" value="UniProtKB-UniRule"/>
</dbReference>
<reference evidence="10 11" key="1">
    <citation type="submission" date="2010-05" db="EMBL/GenBank/DDBJ databases">
        <title>The Genome Sequence of Thecamonas trahens ATCC 50062.</title>
        <authorList>
            <consortium name="The Broad Institute Genome Sequencing Platform"/>
            <person name="Russ C."/>
            <person name="Cuomo C."/>
            <person name="Shea T."/>
            <person name="Young S.K."/>
            <person name="Zeng Q."/>
            <person name="Koehrsen M."/>
            <person name="Haas B."/>
            <person name="Borodovsky M."/>
            <person name="Guigo R."/>
            <person name="Alvarado L."/>
            <person name="Berlin A."/>
            <person name="Bochicchio J."/>
            <person name="Borenstein D."/>
            <person name="Chapman S."/>
            <person name="Chen Z."/>
            <person name="Freedman E."/>
            <person name="Gellesch M."/>
            <person name="Goldberg J."/>
            <person name="Griggs A."/>
            <person name="Gujja S."/>
            <person name="Heilman E."/>
            <person name="Heiman D."/>
            <person name="Hepburn T."/>
            <person name="Howarth C."/>
            <person name="Jen D."/>
            <person name="Larson L."/>
            <person name="Mehta T."/>
            <person name="Park D."/>
            <person name="Pearson M."/>
            <person name="Roberts A."/>
            <person name="Saif S."/>
            <person name="Shenoy N."/>
            <person name="Sisk P."/>
            <person name="Stolte C."/>
            <person name="Sykes S."/>
            <person name="Thomson T."/>
            <person name="Walk T."/>
            <person name="White J."/>
            <person name="Yandava C."/>
            <person name="Burger G."/>
            <person name="Gray M.W."/>
            <person name="Holland P.W.H."/>
            <person name="King N."/>
            <person name="Lang F.B.F."/>
            <person name="Roger A.J."/>
            <person name="Ruiz-Trillo I."/>
            <person name="Lander E."/>
            <person name="Nusbaum C."/>
        </authorList>
    </citation>
    <scope>NUCLEOTIDE SEQUENCE [LARGE SCALE GENOMIC DNA]</scope>
    <source>
        <strain evidence="10 11">ATCC 50062</strain>
    </source>
</reference>
<evidence type="ECO:0000313" key="10">
    <source>
        <dbReference type="EMBL" id="KNC52497.1"/>
    </source>
</evidence>
<evidence type="ECO:0000313" key="11">
    <source>
        <dbReference type="Proteomes" id="UP000054408"/>
    </source>
</evidence>
<dbReference type="GO" id="GO:0006508">
    <property type="term" value="P:proteolysis"/>
    <property type="evidence" value="ECO:0007669"/>
    <property type="project" value="UniProtKB-KW"/>
</dbReference>
<keyword evidence="4 7" id="KW-0720">Serine protease</keyword>
<name>A0A0L0DJM2_THETB</name>
<dbReference type="SUPFAM" id="SSF54897">
    <property type="entry name" value="Protease propeptides/inhibitors"/>
    <property type="match status" value="1"/>
</dbReference>
<dbReference type="InterPro" id="IPR036852">
    <property type="entry name" value="Peptidase_S8/S53_dom_sf"/>
</dbReference>
<feature type="domain" description="Peptidase S53" evidence="9">
    <location>
        <begin position="169"/>
        <end position="523"/>
    </location>
</feature>
<evidence type="ECO:0000256" key="6">
    <source>
        <dbReference type="ARBA" id="ARBA00023145"/>
    </source>
</evidence>
<dbReference type="PANTHER" id="PTHR14218:SF15">
    <property type="entry name" value="TRIPEPTIDYL-PEPTIDASE 1"/>
    <property type="match status" value="1"/>
</dbReference>
<proteinExistence type="predicted"/>
<evidence type="ECO:0000256" key="7">
    <source>
        <dbReference type="PROSITE-ProRule" id="PRU01032"/>
    </source>
</evidence>
<evidence type="ECO:0000259" key="9">
    <source>
        <dbReference type="PROSITE" id="PS51695"/>
    </source>
</evidence>
<keyword evidence="8" id="KW-0732">Signal</keyword>
<feature type="active site" description="Charge relay system" evidence="7">
    <location>
        <position position="440"/>
    </location>
</feature>
<dbReference type="GO" id="GO:0008240">
    <property type="term" value="F:tripeptidyl-peptidase activity"/>
    <property type="evidence" value="ECO:0007669"/>
    <property type="project" value="TreeGrafter"/>
</dbReference>
<dbReference type="SUPFAM" id="SSF52743">
    <property type="entry name" value="Subtilisin-like"/>
    <property type="match status" value="1"/>
</dbReference>
<dbReference type="RefSeq" id="XP_013755293.1">
    <property type="nucleotide sequence ID" value="XM_013899839.1"/>
</dbReference>
<dbReference type="GeneID" id="25566834"/>
<feature type="binding site" evidence="7">
    <location>
        <position position="501"/>
    </location>
    <ligand>
        <name>Ca(2+)</name>
        <dbReference type="ChEBI" id="CHEBI:29108"/>
    </ligand>
</feature>
<dbReference type="InterPro" id="IPR015366">
    <property type="entry name" value="S53_propep"/>
</dbReference>
<keyword evidence="1 7" id="KW-0645">Protease</keyword>
<evidence type="ECO:0000256" key="4">
    <source>
        <dbReference type="ARBA" id="ARBA00022825"/>
    </source>
</evidence>
<dbReference type="PROSITE" id="PS00138">
    <property type="entry name" value="SUBTILASE_SER"/>
    <property type="match status" value="1"/>
</dbReference>
<evidence type="ECO:0000256" key="8">
    <source>
        <dbReference type="SAM" id="SignalP"/>
    </source>
</evidence>
<evidence type="ECO:0000256" key="1">
    <source>
        <dbReference type="ARBA" id="ARBA00022670"/>
    </source>
</evidence>
<dbReference type="EMBL" id="GL349473">
    <property type="protein sequence ID" value="KNC52497.1"/>
    <property type="molecule type" value="Genomic_DNA"/>
</dbReference>
<evidence type="ECO:0000256" key="2">
    <source>
        <dbReference type="ARBA" id="ARBA00022723"/>
    </source>
</evidence>
<dbReference type="InterPro" id="IPR023828">
    <property type="entry name" value="Peptidase_S8_Ser-AS"/>
</dbReference>
<evidence type="ECO:0000256" key="5">
    <source>
        <dbReference type="ARBA" id="ARBA00022837"/>
    </source>
</evidence>
<sequence>MNTGSNVVLGLVLGLVCALAVVAAGAGTACEDEAILKAAEAIADPRSPSYAAYVSADELREMCAPSEAVLDALADGLGLPRAALVLAPLGDAVYATVSLAHAAKAWGVEWAWFVRGQGARLLRHSGSAGVELPAAAMADVLYVVGLDDFPPARKALAGDGVASQFPGQDVTPGLIAKIYGITYDVAVPASVAQAVAEFEEAYFYPSDVAVFLKQYGLPAAAPPTIVGKNDPDKGYLGEATLDVEYIVGMGRGVATWVFSLKDFDLVEWSNTVLATASSHPSGAPKVHSISWGSAEQEYPAAQLAATNVAFAKMAMMGYTLVCASGDDGTGKTGTFSCGKFAPTFPASLPWCTAVGATYYEASASPPEKAVSFSGGGFSWTFPRPSWQDAAVSGYLNGGSVPLPEGKYYNATGRGFPDVTAVGTNYQIVTVNATGPISGTSAATPTFAAMVSLLNAQRAGESKPLLGHVAPLLYALPEVGTDIVNGDNKVTFCSHGFEATKGWDPISGLGSPLFAKLQAGLAALGL</sequence>
<dbReference type="STRING" id="461836.A0A0L0DJM2"/>
<dbReference type="PANTHER" id="PTHR14218">
    <property type="entry name" value="PROTEASE S8 TRIPEPTIDYL PEPTIDASE I CLN2"/>
    <property type="match status" value="1"/>
</dbReference>
<evidence type="ECO:0000256" key="3">
    <source>
        <dbReference type="ARBA" id="ARBA00022801"/>
    </source>
</evidence>
<dbReference type="OrthoDB" id="409122at2759"/>
<gene>
    <name evidence="10" type="ORF">AMSG_08058</name>
</gene>
<feature type="chain" id="PRO_5005537660" evidence="8">
    <location>
        <begin position="19"/>
        <end position="525"/>
    </location>
</feature>
<dbReference type="CDD" id="cd04056">
    <property type="entry name" value="Peptidases_S53"/>
    <property type="match status" value="1"/>
</dbReference>
<dbReference type="InterPro" id="IPR000209">
    <property type="entry name" value="Peptidase_S8/S53_dom"/>
</dbReference>
<dbReference type="Gene3D" id="3.40.50.200">
    <property type="entry name" value="Peptidase S8/S53 domain"/>
    <property type="match status" value="1"/>
</dbReference>
<dbReference type="OMA" id="SGWGTPW"/>
<dbReference type="Pfam" id="PF09286">
    <property type="entry name" value="Pro-kuma_activ"/>
    <property type="match status" value="1"/>
</dbReference>
<comment type="cofactor">
    <cofactor evidence="7">
        <name>Ca(2+)</name>
        <dbReference type="ChEBI" id="CHEBI:29108"/>
    </cofactor>
    <text evidence="7">Binds 1 Ca(2+) ion per subunit.</text>
</comment>
<dbReference type="eggNOG" id="ENOG502QS2V">
    <property type="taxonomic scope" value="Eukaryota"/>
</dbReference>
<feature type="binding site" evidence="7">
    <location>
        <position position="482"/>
    </location>
    <ligand>
        <name>Ca(2+)</name>
        <dbReference type="ChEBI" id="CHEBI:29108"/>
    </ligand>
</feature>
<dbReference type="PROSITE" id="PS51695">
    <property type="entry name" value="SEDOLISIN"/>
    <property type="match status" value="1"/>
</dbReference>
<keyword evidence="6" id="KW-0865">Zymogen</keyword>
<dbReference type="InterPro" id="IPR030400">
    <property type="entry name" value="Sedolisin_dom"/>
</dbReference>
<keyword evidence="5 7" id="KW-0106">Calcium</keyword>